<keyword evidence="1" id="KW-1133">Transmembrane helix</keyword>
<feature type="transmembrane region" description="Helical" evidence="1">
    <location>
        <begin position="56"/>
        <end position="75"/>
    </location>
</feature>
<keyword evidence="3" id="KW-0614">Plasmid</keyword>
<keyword evidence="6" id="KW-1185">Reference proteome</keyword>
<evidence type="ECO:0000313" key="6">
    <source>
        <dbReference type="Proteomes" id="UP000464796"/>
    </source>
</evidence>
<reference evidence="4" key="2">
    <citation type="submission" date="2017-04" db="EMBL/GenBank/DDBJ databases">
        <authorList>
            <person name="Afonso C.L."/>
            <person name="Miller P.J."/>
            <person name="Scott M.A."/>
            <person name="Spackman E."/>
            <person name="Goraichik I."/>
            <person name="Dimitrov K.M."/>
            <person name="Suarez D.L."/>
            <person name="Swayne D.E."/>
        </authorList>
    </citation>
    <scope>NUCLEOTIDE SEQUENCE [LARGE SCALE GENOMIC DNA]</scope>
    <source>
        <strain evidence="4">16-00191</strain>
    </source>
</reference>
<sequence length="143" mass="17132">MLETIEMRKKQHEIKIHKYKNIQKYYNSFLFAISIIYFLYFIIIDHSLSAHPLQSFIIGFTLWSIGLAIHLKLLYEKKGKRKVMNIETINEMKKNKYMSPGRKERYIKDYNASKNELEKIMTYAKFSLEAKERENEIKGDKGI</sequence>
<protein>
    <recommendedName>
        <fullName evidence="7">2TM domain-containing protein</fullName>
    </recommendedName>
</protein>
<accession>A0A1Y5YU32</accession>
<name>A0A1Y5YU32_9BACI</name>
<accession>A0A6I6YVM9</accession>
<dbReference type="Proteomes" id="UP001174229">
    <property type="component" value="Unassembled WGS sequence"/>
</dbReference>
<geneLocation type="plasmid" evidence="3 6">
    <name>unnamed1</name>
</geneLocation>
<reference evidence="2" key="4">
    <citation type="submission" date="2022-11" db="EMBL/GenBank/DDBJ databases">
        <title>WGS-based characterization of Bacillus cereus isolated from food &amp; feed additives.</title>
        <authorList>
            <person name="Bogaerts B."/>
            <person name="Fraiture M.-A."/>
            <person name="Roosens N.H.C."/>
            <person name="De Keersmaecker S.C.J."/>
            <person name="Vanneste K."/>
        </authorList>
    </citation>
    <scope>NUCLEOTIDE SEQUENCE</scope>
    <source>
        <strain evidence="2">74.2</strain>
    </source>
</reference>
<keyword evidence="1" id="KW-0812">Transmembrane</keyword>
<keyword evidence="1" id="KW-0472">Membrane</keyword>
<dbReference type="Proteomes" id="UP000464796">
    <property type="component" value="Plasmid unnamed1"/>
</dbReference>
<dbReference type="AlphaFoldDB" id="A0A1Y5YU32"/>
<evidence type="ECO:0000313" key="3">
    <source>
        <dbReference type="EMBL" id="QHH87508.1"/>
    </source>
</evidence>
<reference evidence="3 6" key="3">
    <citation type="submission" date="2019-07" db="EMBL/GenBank/DDBJ databases">
        <authorList>
            <person name="Yu W.S."/>
            <person name="Cheong H.-M."/>
            <person name="Choi Y."/>
            <person name="Hwang K.J."/>
            <person name="Jung K."/>
            <person name="Lee S."/>
            <person name="Choi C."/>
        </authorList>
    </citation>
    <scope>NUCLEOTIDE SEQUENCE [LARGE SCALE GENOMIC DNA]</scope>
    <source>
        <strain evidence="3 6">NCCP 15909</strain>
        <plasmid evidence="3 6">unnamed1</plasmid>
    </source>
</reference>
<feature type="transmembrane region" description="Helical" evidence="1">
    <location>
        <begin position="25"/>
        <end position="44"/>
    </location>
</feature>
<dbReference type="Proteomes" id="UP000194499">
    <property type="component" value="Unassembled WGS sequence"/>
</dbReference>
<organism evidence="4 5">
    <name type="scientific">Bacillus pacificus</name>
    <dbReference type="NCBI Taxonomy" id="2026187"/>
    <lineage>
        <taxon>Bacteria</taxon>
        <taxon>Bacillati</taxon>
        <taxon>Bacillota</taxon>
        <taxon>Bacilli</taxon>
        <taxon>Bacillales</taxon>
        <taxon>Bacillaceae</taxon>
        <taxon>Bacillus</taxon>
        <taxon>Bacillus cereus group</taxon>
    </lineage>
</organism>
<reference evidence="5" key="1">
    <citation type="submission" date="2017-04" db="EMBL/GenBank/DDBJ databases">
        <authorList>
            <person name="Criscuolo A."/>
        </authorList>
    </citation>
    <scope>NUCLEOTIDE SEQUENCE [LARGE SCALE GENOMIC DNA]</scope>
</reference>
<dbReference type="EMBL" id="CP041978">
    <property type="protein sequence ID" value="QHH87508.1"/>
    <property type="molecule type" value="Genomic_DNA"/>
</dbReference>
<evidence type="ECO:0008006" key="7">
    <source>
        <dbReference type="Google" id="ProtNLM"/>
    </source>
</evidence>
<evidence type="ECO:0000313" key="2">
    <source>
        <dbReference type="EMBL" id="MDK7394890.1"/>
    </source>
</evidence>
<gene>
    <name evidence="4" type="ORF">BACERE00191_00194</name>
    <name evidence="3" type="ORF">FPL01_00445</name>
    <name evidence="2" type="ORF">OWO78_26530</name>
</gene>
<dbReference type="EMBL" id="JAPNPE010000021">
    <property type="protein sequence ID" value="MDK7394890.1"/>
    <property type="molecule type" value="Genomic_DNA"/>
</dbReference>
<evidence type="ECO:0000256" key="1">
    <source>
        <dbReference type="SAM" id="Phobius"/>
    </source>
</evidence>
<evidence type="ECO:0000313" key="5">
    <source>
        <dbReference type="Proteomes" id="UP000194499"/>
    </source>
</evidence>
<dbReference type="RefSeq" id="WP_000894389.1">
    <property type="nucleotide sequence ID" value="NZ_CP093425.1"/>
</dbReference>
<proteinExistence type="predicted"/>
<dbReference type="EMBL" id="FWZB01000016">
    <property type="protein sequence ID" value="SMD63324.1"/>
    <property type="molecule type" value="Genomic_DNA"/>
</dbReference>
<evidence type="ECO:0000313" key="4">
    <source>
        <dbReference type="EMBL" id="SMD63324.1"/>
    </source>
</evidence>